<accession>A0ABQ4QD59</accession>
<reference evidence="1 2" key="1">
    <citation type="journal article" date="2021" name="Front. Microbiol.">
        <title>Comprehensive Comparative Genomics and Phenotyping of Methylobacterium Species.</title>
        <authorList>
            <person name="Alessa O."/>
            <person name="Ogura Y."/>
            <person name="Fujitani Y."/>
            <person name="Takami H."/>
            <person name="Hayashi T."/>
            <person name="Sahin N."/>
            <person name="Tani A."/>
        </authorList>
    </citation>
    <scope>NUCLEOTIDE SEQUENCE [LARGE SCALE GENOMIC DNA]</scope>
    <source>
        <strain evidence="1 2">DSM 23679</strain>
    </source>
</reference>
<proteinExistence type="predicted"/>
<keyword evidence="2" id="KW-1185">Reference proteome</keyword>
<evidence type="ECO:0000313" key="2">
    <source>
        <dbReference type="Proteomes" id="UP001055117"/>
    </source>
</evidence>
<gene>
    <name evidence="1" type="ORF">AFCDBAGC_0689</name>
</gene>
<dbReference type="RefSeq" id="WP_238270841.1">
    <property type="nucleotide sequence ID" value="NZ_BPQG01000006.1"/>
</dbReference>
<comment type="caution">
    <text evidence="1">The sequence shown here is derived from an EMBL/GenBank/DDBJ whole genome shotgun (WGS) entry which is preliminary data.</text>
</comment>
<protein>
    <submittedName>
        <fullName evidence="1">Uncharacterized protein</fullName>
    </submittedName>
</protein>
<dbReference type="EMBL" id="BPQG01000006">
    <property type="protein sequence ID" value="GJD42847.1"/>
    <property type="molecule type" value="Genomic_DNA"/>
</dbReference>
<sequence length="84" mass="9046">MTYTLHQLAAGSYDLALDGVIVGDVVRDVTPGGQVKGWRAELLDDVPVEQIPRPFSAIEHQFHSLEAVAEWLGGAPISTAFEDA</sequence>
<name>A0ABQ4QD59_9HYPH</name>
<evidence type="ECO:0000313" key="1">
    <source>
        <dbReference type="EMBL" id="GJD42847.1"/>
    </source>
</evidence>
<organism evidence="1 2">
    <name type="scientific">Methylobacterium cerastii</name>
    <dbReference type="NCBI Taxonomy" id="932741"/>
    <lineage>
        <taxon>Bacteria</taxon>
        <taxon>Pseudomonadati</taxon>
        <taxon>Pseudomonadota</taxon>
        <taxon>Alphaproteobacteria</taxon>
        <taxon>Hyphomicrobiales</taxon>
        <taxon>Methylobacteriaceae</taxon>
        <taxon>Methylobacterium</taxon>
    </lineage>
</organism>
<dbReference type="Proteomes" id="UP001055117">
    <property type="component" value="Unassembled WGS sequence"/>
</dbReference>